<dbReference type="GO" id="GO:0000049">
    <property type="term" value="F:tRNA binding"/>
    <property type="evidence" value="ECO:0007669"/>
    <property type="project" value="TreeGrafter"/>
</dbReference>
<evidence type="ECO:0000313" key="17">
    <source>
        <dbReference type="Proteomes" id="UP000217210"/>
    </source>
</evidence>
<reference evidence="16 17" key="1">
    <citation type="submission" date="2016-07" db="EMBL/GenBank/DDBJ databases">
        <title>High microdiversification within the ubiquitous acI lineage of Actinobacteria.</title>
        <authorList>
            <person name="Neuenschwander S.M."/>
            <person name="Salcher M."/>
            <person name="Ghai R."/>
            <person name="Pernthaler J."/>
        </authorList>
    </citation>
    <scope>NUCLEOTIDE SEQUENCE [LARGE SCALE GENOMIC DNA]</scope>
    <source>
        <strain evidence="16">MMS-IIB-91</strain>
    </source>
</reference>
<evidence type="ECO:0000256" key="2">
    <source>
        <dbReference type="ARBA" id="ARBA00007663"/>
    </source>
</evidence>
<proteinExistence type="inferred from homology"/>
<evidence type="ECO:0000256" key="10">
    <source>
        <dbReference type="ARBA" id="ARBA00022840"/>
    </source>
</evidence>
<feature type="domain" description="YrdC-like" evidence="15">
    <location>
        <begin position="9"/>
        <end position="202"/>
    </location>
</feature>
<evidence type="ECO:0000256" key="5">
    <source>
        <dbReference type="ARBA" id="ARBA00022490"/>
    </source>
</evidence>
<dbReference type="EC" id="2.7.7.87" evidence="3 13"/>
<evidence type="ECO:0000259" key="15">
    <source>
        <dbReference type="PROSITE" id="PS51163"/>
    </source>
</evidence>
<dbReference type="EMBL" id="CP016779">
    <property type="protein sequence ID" value="ASY24467.1"/>
    <property type="molecule type" value="Genomic_DNA"/>
</dbReference>
<dbReference type="Gene3D" id="3.90.870.10">
    <property type="entry name" value="DHBP synthase"/>
    <property type="match status" value="1"/>
</dbReference>
<dbReference type="GO" id="GO:0003725">
    <property type="term" value="F:double-stranded RNA binding"/>
    <property type="evidence" value="ECO:0007669"/>
    <property type="project" value="UniProtKB-UniRule"/>
</dbReference>
<dbReference type="GO" id="GO:0008033">
    <property type="term" value="P:tRNA processing"/>
    <property type="evidence" value="ECO:0007669"/>
    <property type="project" value="UniProtKB-KW"/>
</dbReference>
<dbReference type="AlphaFoldDB" id="A0A249L640"/>
<dbReference type="SUPFAM" id="SSF55821">
    <property type="entry name" value="YrdC/RibB"/>
    <property type="match status" value="1"/>
</dbReference>
<comment type="catalytic activity">
    <reaction evidence="12 13">
        <text>L-threonine + hydrogencarbonate + ATP = L-threonylcarbamoyladenylate + diphosphate + H2O</text>
        <dbReference type="Rhea" id="RHEA:36407"/>
        <dbReference type="ChEBI" id="CHEBI:15377"/>
        <dbReference type="ChEBI" id="CHEBI:17544"/>
        <dbReference type="ChEBI" id="CHEBI:30616"/>
        <dbReference type="ChEBI" id="CHEBI:33019"/>
        <dbReference type="ChEBI" id="CHEBI:57926"/>
        <dbReference type="ChEBI" id="CHEBI:73682"/>
        <dbReference type="EC" id="2.7.7.87"/>
    </reaction>
</comment>
<organism evidence="16 17">
    <name type="scientific">Candidatus Nanopelagicus abundans</name>
    <dbReference type="NCBI Taxonomy" id="1884916"/>
    <lineage>
        <taxon>Bacteria</taxon>
        <taxon>Bacillati</taxon>
        <taxon>Actinomycetota</taxon>
        <taxon>Actinomycetes</taxon>
        <taxon>Candidatus Nanopelagicales</taxon>
        <taxon>Candidatus Nanopelagicaceae</taxon>
        <taxon>Candidatus Nanopelagicus</taxon>
    </lineage>
</organism>
<feature type="binding site" evidence="14">
    <location>
        <position position="184"/>
    </location>
    <ligand>
        <name>L-threonine</name>
        <dbReference type="ChEBI" id="CHEBI:57926"/>
    </ligand>
</feature>
<sequence>MTIISNCTAAALKDAAASLIAGNLVAFPTETVYGLGADASNQQAVARIYEVKGRPTDHPLIVHISSINKLDKWAKDIPEYAVKLARNFWPGPMTLILPRTDLAKDFITGSQDNVGIRVPSHTVALALLQEFESQGGIGVAAPSANRFGKVSPTCADDVKAELYDYLNSKDLILDGGLSFIGVESTIINCINTMPSILRPGAITATMINNLLGIQIEVFAKNDSDQIRVPGLLESHYSPKARVFLSGTPAIGDGFIALSKFPTPPGVIRLTSPATNEEYARTLYQGLRLADSKKLSKVFVIEPAGNDIAVAVCDRLQKAAEFIVNI</sequence>
<evidence type="ECO:0000256" key="11">
    <source>
        <dbReference type="ARBA" id="ARBA00029774"/>
    </source>
</evidence>
<comment type="similarity">
    <text evidence="2 13">Belongs to the SUA5 family.</text>
</comment>
<dbReference type="GO" id="GO:0005524">
    <property type="term" value="F:ATP binding"/>
    <property type="evidence" value="ECO:0007669"/>
    <property type="project" value="UniProtKB-UniRule"/>
</dbReference>
<dbReference type="GO" id="GO:0005737">
    <property type="term" value="C:cytoplasm"/>
    <property type="evidence" value="ECO:0007669"/>
    <property type="project" value="UniProtKB-SubCell"/>
</dbReference>
<protein>
    <recommendedName>
        <fullName evidence="4 13">Threonylcarbamoyl-AMP synthase</fullName>
        <shortName evidence="13">TC-AMP synthase</shortName>
        <ecNumber evidence="3 13">2.7.7.87</ecNumber>
    </recommendedName>
    <alternativeName>
        <fullName evidence="11 13">L-threonylcarbamoyladenylate synthase</fullName>
    </alternativeName>
</protein>
<feature type="binding site" evidence="14">
    <location>
        <position position="31"/>
    </location>
    <ligand>
        <name>L-threonine</name>
        <dbReference type="ChEBI" id="CHEBI:57926"/>
    </ligand>
</feature>
<dbReference type="Proteomes" id="UP000217210">
    <property type="component" value="Chromosome"/>
</dbReference>
<feature type="binding site" evidence="14">
    <location>
        <position position="54"/>
    </location>
    <ligand>
        <name>ATP</name>
        <dbReference type="ChEBI" id="CHEBI:30616"/>
    </ligand>
</feature>
<feature type="binding site" evidence="14">
    <location>
        <position position="236"/>
    </location>
    <ligand>
        <name>ATP</name>
        <dbReference type="ChEBI" id="CHEBI:30616"/>
    </ligand>
</feature>
<evidence type="ECO:0000313" key="16">
    <source>
        <dbReference type="EMBL" id="ASY24467.1"/>
    </source>
</evidence>
<dbReference type="GO" id="GO:0006450">
    <property type="term" value="P:regulation of translational fidelity"/>
    <property type="evidence" value="ECO:0007669"/>
    <property type="project" value="TreeGrafter"/>
</dbReference>
<dbReference type="InterPro" id="IPR017945">
    <property type="entry name" value="DHBP_synth_RibB-like_a/b_dom"/>
</dbReference>
<dbReference type="InterPro" id="IPR038385">
    <property type="entry name" value="Sua5/YwlC_C"/>
</dbReference>
<dbReference type="InterPro" id="IPR050156">
    <property type="entry name" value="TC-AMP_synthase_SUA5"/>
</dbReference>
<keyword evidence="7 13" id="KW-0819">tRNA processing</keyword>
<dbReference type="GO" id="GO:0061710">
    <property type="term" value="F:L-threonylcarbamoyladenylate synthase"/>
    <property type="evidence" value="ECO:0007669"/>
    <property type="project" value="UniProtKB-EC"/>
</dbReference>
<evidence type="ECO:0000256" key="3">
    <source>
        <dbReference type="ARBA" id="ARBA00012584"/>
    </source>
</evidence>
<keyword evidence="9 13" id="KW-0547">Nucleotide-binding</keyword>
<comment type="subcellular location">
    <subcellularLocation>
        <location evidence="1 13">Cytoplasm</location>
    </subcellularLocation>
</comment>
<evidence type="ECO:0000256" key="1">
    <source>
        <dbReference type="ARBA" id="ARBA00004496"/>
    </source>
</evidence>
<dbReference type="OrthoDB" id="9814580at2"/>
<gene>
    <name evidence="16" type="ORF">B1sIIB91_05565</name>
</gene>
<keyword evidence="17" id="KW-1185">Reference proteome</keyword>
<evidence type="ECO:0000256" key="7">
    <source>
        <dbReference type="ARBA" id="ARBA00022694"/>
    </source>
</evidence>
<evidence type="ECO:0000256" key="9">
    <source>
        <dbReference type="ARBA" id="ARBA00022741"/>
    </source>
</evidence>
<evidence type="ECO:0000256" key="8">
    <source>
        <dbReference type="ARBA" id="ARBA00022695"/>
    </source>
</evidence>
<feature type="binding site" evidence="14">
    <location>
        <position position="151"/>
    </location>
    <ligand>
        <name>ATP</name>
        <dbReference type="ChEBI" id="CHEBI:30616"/>
    </ligand>
</feature>
<keyword evidence="10 13" id="KW-0067">ATP-binding</keyword>
<dbReference type="PIRSF" id="PIRSF004930">
    <property type="entry name" value="Tln_factor_SUA5"/>
    <property type="match status" value="1"/>
</dbReference>
<dbReference type="PANTHER" id="PTHR17490">
    <property type="entry name" value="SUA5"/>
    <property type="match status" value="1"/>
</dbReference>
<dbReference type="Pfam" id="PF03481">
    <property type="entry name" value="Sua5_C"/>
    <property type="match status" value="1"/>
</dbReference>
<dbReference type="InterPro" id="IPR005145">
    <property type="entry name" value="Sua5_C"/>
</dbReference>
<feature type="binding site" evidence="14">
    <location>
        <position position="117"/>
    </location>
    <ligand>
        <name>L-threonine</name>
        <dbReference type="ChEBI" id="CHEBI:57926"/>
    </ligand>
</feature>
<dbReference type="RefSeq" id="WP_095688699.1">
    <property type="nucleotide sequence ID" value="NZ_CP016779.1"/>
</dbReference>
<dbReference type="InterPro" id="IPR006070">
    <property type="entry name" value="Sua5-like_dom"/>
</dbReference>
<dbReference type="PANTHER" id="PTHR17490:SF16">
    <property type="entry name" value="THREONYLCARBAMOYL-AMP SYNTHASE"/>
    <property type="match status" value="1"/>
</dbReference>
<evidence type="ECO:0000256" key="6">
    <source>
        <dbReference type="ARBA" id="ARBA00022679"/>
    </source>
</evidence>
<feature type="binding site" evidence="14">
    <location>
        <position position="198"/>
    </location>
    <ligand>
        <name>ATP</name>
        <dbReference type="ChEBI" id="CHEBI:30616"/>
    </ligand>
</feature>
<comment type="function">
    <text evidence="13">Required for the formation of a threonylcarbamoyl group on adenosine at position 37 (t(6)A37) in tRNAs that read codons beginning with adenine.</text>
</comment>
<dbReference type="Gene3D" id="3.40.50.11030">
    <property type="entry name" value="Threonylcarbamoyl-AMP synthase, C-terminal domain"/>
    <property type="match status" value="1"/>
</dbReference>
<dbReference type="Pfam" id="PF01300">
    <property type="entry name" value="Sua5_yciO_yrdC"/>
    <property type="match status" value="1"/>
</dbReference>
<feature type="binding site" evidence="14">
    <location>
        <position position="63"/>
    </location>
    <ligand>
        <name>ATP</name>
        <dbReference type="ChEBI" id="CHEBI:30616"/>
    </ligand>
</feature>
<dbReference type="PROSITE" id="PS51163">
    <property type="entry name" value="YRDC"/>
    <property type="match status" value="1"/>
</dbReference>
<dbReference type="KEGG" id="nab:B1sIIB91_05565"/>
<keyword evidence="5 13" id="KW-0963">Cytoplasm</keyword>
<keyword evidence="6 13" id="KW-0808">Transferase</keyword>
<feature type="binding site" evidence="14">
    <location>
        <position position="143"/>
    </location>
    <ligand>
        <name>ATP</name>
        <dbReference type="ChEBI" id="CHEBI:30616"/>
    </ligand>
</feature>
<feature type="binding site" evidence="14">
    <location>
        <position position="141"/>
    </location>
    <ligand>
        <name>L-threonine</name>
        <dbReference type="ChEBI" id="CHEBI:57926"/>
    </ligand>
</feature>
<name>A0A249L640_9ACTN</name>
<evidence type="ECO:0000256" key="4">
    <source>
        <dbReference type="ARBA" id="ARBA00015492"/>
    </source>
</evidence>
<keyword evidence="8 13" id="KW-0548">Nucleotidyltransferase</keyword>
<dbReference type="InterPro" id="IPR010923">
    <property type="entry name" value="T(6)A37_SUA5"/>
</dbReference>
<accession>A0A249L640</accession>
<evidence type="ECO:0000256" key="14">
    <source>
        <dbReference type="PIRSR" id="PIRSR004930-1"/>
    </source>
</evidence>
<evidence type="ECO:0000256" key="12">
    <source>
        <dbReference type="ARBA" id="ARBA00048366"/>
    </source>
</evidence>
<dbReference type="NCBIfam" id="TIGR00057">
    <property type="entry name" value="L-threonylcarbamoyladenylate synthase"/>
    <property type="match status" value="1"/>
</dbReference>
<evidence type="ECO:0000256" key="13">
    <source>
        <dbReference type="PIRNR" id="PIRNR004930"/>
    </source>
</evidence>